<gene>
    <name evidence="13" type="ORF">HMPREF2130_08435</name>
</gene>
<comment type="subcellular location">
    <subcellularLocation>
        <location evidence="2 12">Cell inner membrane</location>
        <topology evidence="2 12">Single-pass membrane protein</topology>
    </subcellularLocation>
</comment>
<accession>A0A095Z4S1</accession>
<dbReference type="GO" id="GO:0015886">
    <property type="term" value="P:heme transport"/>
    <property type="evidence" value="ECO:0007669"/>
    <property type="project" value="InterPro"/>
</dbReference>
<evidence type="ECO:0000313" key="14">
    <source>
        <dbReference type="Proteomes" id="UP000029629"/>
    </source>
</evidence>
<evidence type="ECO:0000256" key="11">
    <source>
        <dbReference type="ARBA" id="ARBA00023136"/>
    </source>
</evidence>
<keyword evidence="9 12" id="KW-0201">Cytochrome c-type biogenesis</keyword>
<sequence>MHWQSVNEFLTMGGHGVYVWSVVLLCVLMLVVEGLSLRQLKQKTRKRVRRIQRLASKKVFNE</sequence>
<evidence type="ECO:0000256" key="3">
    <source>
        <dbReference type="ARBA" id="ARBA00008741"/>
    </source>
</evidence>
<evidence type="ECO:0000256" key="6">
    <source>
        <dbReference type="ARBA" id="ARBA00022475"/>
    </source>
</evidence>
<keyword evidence="5 12" id="KW-0813">Transport</keyword>
<evidence type="ECO:0000256" key="1">
    <source>
        <dbReference type="ARBA" id="ARBA00002442"/>
    </source>
</evidence>
<organism evidence="13 14">
    <name type="scientific">Oligella urethralis DNF00040</name>
    <dbReference type="NCBI Taxonomy" id="1401065"/>
    <lineage>
        <taxon>Bacteria</taxon>
        <taxon>Pseudomonadati</taxon>
        <taxon>Pseudomonadota</taxon>
        <taxon>Betaproteobacteria</taxon>
        <taxon>Burkholderiales</taxon>
        <taxon>Alcaligenaceae</taxon>
        <taxon>Oligella</taxon>
    </lineage>
</organism>
<comment type="caution">
    <text evidence="13">The sequence shown here is derived from an EMBL/GenBank/DDBJ whole genome shotgun (WGS) entry which is preliminary data.</text>
</comment>
<evidence type="ECO:0000256" key="5">
    <source>
        <dbReference type="ARBA" id="ARBA00022448"/>
    </source>
</evidence>
<dbReference type="GO" id="GO:0005886">
    <property type="term" value="C:plasma membrane"/>
    <property type="evidence" value="ECO:0007669"/>
    <property type="project" value="UniProtKB-SubCell"/>
</dbReference>
<evidence type="ECO:0000256" key="12">
    <source>
        <dbReference type="RuleBase" id="RU363101"/>
    </source>
</evidence>
<dbReference type="AlphaFoldDB" id="A0A095Z4S1"/>
<keyword evidence="7 12" id="KW-0997">Cell inner membrane</keyword>
<keyword evidence="8 12" id="KW-0812">Transmembrane</keyword>
<evidence type="ECO:0000256" key="7">
    <source>
        <dbReference type="ARBA" id="ARBA00022519"/>
    </source>
</evidence>
<reference evidence="13 14" key="1">
    <citation type="submission" date="2014-07" db="EMBL/GenBank/DDBJ databases">
        <authorList>
            <person name="McCorrison J."/>
            <person name="Sanka R."/>
            <person name="Torralba M."/>
            <person name="Gillis M."/>
            <person name="Haft D.H."/>
            <person name="Methe B."/>
            <person name="Sutton G."/>
            <person name="Nelson K.E."/>
        </authorList>
    </citation>
    <scope>NUCLEOTIDE SEQUENCE [LARGE SCALE GENOMIC DNA]</scope>
    <source>
        <strain evidence="13 14">DNF00040</strain>
    </source>
</reference>
<name>A0A095Z4S1_9BURK</name>
<evidence type="ECO:0000256" key="2">
    <source>
        <dbReference type="ARBA" id="ARBA00004377"/>
    </source>
</evidence>
<evidence type="ECO:0000256" key="9">
    <source>
        <dbReference type="ARBA" id="ARBA00022748"/>
    </source>
</evidence>
<comment type="similarity">
    <text evidence="3 12">Belongs to the CcmD/CycX/HelD family.</text>
</comment>
<protein>
    <recommendedName>
        <fullName evidence="4 12">Heme exporter protein D</fullName>
    </recommendedName>
</protein>
<evidence type="ECO:0000256" key="10">
    <source>
        <dbReference type="ARBA" id="ARBA00022989"/>
    </source>
</evidence>
<evidence type="ECO:0000256" key="4">
    <source>
        <dbReference type="ARBA" id="ARBA00016461"/>
    </source>
</evidence>
<dbReference type="GeneID" id="93427634"/>
<keyword evidence="6 12" id="KW-1003">Cell membrane</keyword>
<evidence type="ECO:0000256" key="8">
    <source>
        <dbReference type="ARBA" id="ARBA00022692"/>
    </source>
</evidence>
<dbReference type="GO" id="GO:0017004">
    <property type="term" value="P:cytochrome complex assembly"/>
    <property type="evidence" value="ECO:0007669"/>
    <property type="project" value="UniProtKB-KW"/>
</dbReference>
<dbReference type="Pfam" id="PF04995">
    <property type="entry name" value="CcmD"/>
    <property type="match status" value="1"/>
</dbReference>
<evidence type="ECO:0000313" key="13">
    <source>
        <dbReference type="EMBL" id="KGF29725.1"/>
    </source>
</evidence>
<keyword evidence="11 12" id="KW-0472">Membrane</keyword>
<dbReference type="RefSeq" id="WP_018026985.1">
    <property type="nucleotide sequence ID" value="NZ_JRNI01000036.1"/>
</dbReference>
<dbReference type="EMBL" id="JRNI01000036">
    <property type="protein sequence ID" value="KGF29725.1"/>
    <property type="molecule type" value="Genomic_DNA"/>
</dbReference>
<dbReference type="Proteomes" id="UP000029629">
    <property type="component" value="Unassembled WGS sequence"/>
</dbReference>
<feature type="transmembrane region" description="Helical" evidence="12">
    <location>
        <begin position="17"/>
        <end position="37"/>
    </location>
</feature>
<proteinExistence type="inferred from homology"/>
<dbReference type="NCBIfam" id="TIGR03141">
    <property type="entry name" value="cytochro_ccmD"/>
    <property type="match status" value="1"/>
</dbReference>
<keyword evidence="10 12" id="KW-1133">Transmembrane helix</keyword>
<comment type="function">
    <text evidence="1 12">Required for the export of heme to the periplasm for the biogenesis of c-type cytochromes.</text>
</comment>
<dbReference type="InterPro" id="IPR007078">
    <property type="entry name" value="Haem_export_protD_CcmD"/>
</dbReference>
<keyword evidence="14" id="KW-1185">Reference proteome</keyword>